<dbReference type="EMBL" id="CP106753">
    <property type="protein sequence ID" value="UXY13858.1"/>
    <property type="molecule type" value="Genomic_DNA"/>
</dbReference>
<name>A0ABY6DPL8_9NEIS</name>
<accession>A0ABY6DPL8</accession>
<keyword evidence="2" id="KW-1185">Reference proteome</keyword>
<proteinExistence type="predicted"/>
<evidence type="ECO:0000313" key="1">
    <source>
        <dbReference type="EMBL" id="UXY13858.1"/>
    </source>
</evidence>
<evidence type="ECO:0000313" key="2">
    <source>
        <dbReference type="Proteomes" id="UP001061302"/>
    </source>
</evidence>
<dbReference type="RefSeq" id="WP_263123135.1">
    <property type="nucleotide sequence ID" value="NZ_CP106753.1"/>
</dbReference>
<reference evidence="1" key="1">
    <citation type="submission" date="2022-10" db="EMBL/GenBank/DDBJ databases">
        <title>Chitiniphilus purpureus sp. nov., a novel chitin-degrading bacterium isolated from crawfish pond sediment.</title>
        <authorList>
            <person name="Li K."/>
        </authorList>
    </citation>
    <scope>NUCLEOTIDE SEQUENCE</scope>
    <source>
        <strain evidence="1">CD1</strain>
    </source>
</reference>
<gene>
    <name evidence="1" type="ORF">N8I74_11045</name>
</gene>
<evidence type="ECO:0008006" key="3">
    <source>
        <dbReference type="Google" id="ProtNLM"/>
    </source>
</evidence>
<organism evidence="1 2">
    <name type="scientific">Chitiniphilus purpureus</name>
    <dbReference type="NCBI Taxonomy" id="2981137"/>
    <lineage>
        <taxon>Bacteria</taxon>
        <taxon>Pseudomonadati</taxon>
        <taxon>Pseudomonadota</taxon>
        <taxon>Betaproteobacteria</taxon>
        <taxon>Neisseriales</taxon>
        <taxon>Chitinibacteraceae</taxon>
        <taxon>Chitiniphilus</taxon>
    </lineage>
</organism>
<sequence length="73" mass="8090">MSIATDMLDLYIQAEKDVLGGKSVEFNGRRLTLENLAEIRAGRVEWERRVAAERQPAGAPRLGGLSFSVARMD</sequence>
<protein>
    <recommendedName>
        <fullName evidence="3">Primosomal replication protein PriB/PriC domain protein</fullName>
    </recommendedName>
</protein>
<dbReference type="Proteomes" id="UP001061302">
    <property type="component" value="Chromosome"/>
</dbReference>